<dbReference type="AlphaFoldDB" id="A0A2S0VN33"/>
<protein>
    <submittedName>
        <fullName evidence="2">L-rhamnose mutarotase</fullName>
    </submittedName>
</protein>
<keyword evidence="3" id="KW-1185">Reference proteome</keyword>
<feature type="chain" id="PRO_5015769818" evidence="1">
    <location>
        <begin position="20"/>
        <end position="266"/>
    </location>
</feature>
<keyword evidence="1" id="KW-0732">Signal</keyword>
<dbReference type="InterPro" id="IPR011008">
    <property type="entry name" value="Dimeric_a/b-barrel"/>
</dbReference>
<dbReference type="SUPFAM" id="SSF54909">
    <property type="entry name" value="Dimeric alpha+beta barrel"/>
    <property type="match status" value="1"/>
</dbReference>
<dbReference type="Proteomes" id="UP000244441">
    <property type="component" value="Chromosome"/>
</dbReference>
<proteinExistence type="predicted"/>
<evidence type="ECO:0000256" key="1">
    <source>
        <dbReference type="SAM" id="SignalP"/>
    </source>
</evidence>
<sequence>MKKLLILTFLVLLGAQALAFSPYENRMRFEDRQRIGLIAFVKPSQTQKLQSLVSKVSQHDAKLSQQGIFNLSMYVREVNNRAVVFAYFESLDKSIQGKEALLANASPELANLTKYLTPHKRAAKGQVWLRMEWMNLIASTEVFPHTQPNVQKMGLMSGLKPELELQYRQLHQANWPGVVDGMVNSNYRNWTTFLIELEGELYLFTYTEYIGENIKKDNAKMAKDPTTQRWWQHTEQCLINLHGEGNWSQMTQITTPITTSGLEGKK</sequence>
<evidence type="ECO:0000313" key="2">
    <source>
        <dbReference type="EMBL" id="AWB65579.1"/>
    </source>
</evidence>
<dbReference type="Pfam" id="PF05336">
    <property type="entry name" value="rhaM"/>
    <property type="match status" value="1"/>
</dbReference>
<dbReference type="OrthoDB" id="9799608at2"/>
<organism evidence="2 3">
    <name type="scientific">Saccharobesus litoralis</name>
    <dbReference type="NCBI Taxonomy" id="2172099"/>
    <lineage>
        <taxon>Bacteria</taxon>
        <taxon>Pseudomonadati</taxon>
        <taxon>Pseudomonadota</taxon>
        <taxon>Gammaproteobacteria</taxon>
        <taxon>Alteromonadales</taxon>
        <taxon>Alteromonadaceae</taxon>
        <taxon>Saccharobesus</taxon>
    </lineage>
</organism>
<dbReference type="Gene3D" id="3.30.70.100">
    <property type="match status" value="1"/>
</dbReference>
<evidence type="ECO:0000313" key="3">
    <source>
        <dbReference type="Proteomes" id="UP000244441"/>
    </source>
</evidence>
<dbReference type="PANTHER" id="PTHR34389">
    <property type="entry name" value="L-RHAMNOSE MUTAROTASE"/>
    <property type="match status" value="1"/>
</dbReference>
<gene>
    <name evidence="2" type="ORF">C2869_03625</name>
</gene>
<feature type="signal peptide" evidence="1">
    <location>
        <begin position="1"/>
        <end position="19"/>
    </location>
</feature>
<name>A0A2S0VN33_9ALTE</name>
<reference evidence="2 3" key="1">
    <citation type="submission" date="2018-01" db="EMBL/GenBank/DDBJ databases">
        <title>Genome sequence of a Cantenovulum-like bacteria.</title>
        <authorList>
            <person name="Tan W.R."/>
            <person name="Lau N.-S."/>
            <person name="Go F."/>
            <person name="Amirul A.-A.A."/>
        </authorList>
    </citation>
    <scope>NUCLEOTIDE SEQUENCE [LARGE SCALE GENOMIC DNA]</scope>
    <source>
        <strain evidence="2 3">CCB-QB4</strain>
    </source>
</reference>
<dbReference type="GO" id="GO:0016857">
    <property type="term" value="F:racemase and epimerase activity, acting on carbohydrates and derivatives"/>
    <property type="evidence" value="ECO:0007669"/>
    <property type="project" value="InterPro"/>
</dbReference>
<dbReference type="PANTHER" id="PTHR34389:SF2">
    <property type="entry name" value="L-RHAMNOSE MUTAROTASE"/>
    <property type="match status" value="1"/>
</dbReference>
<dbReference type="KEGG" id="cate:C2869_03625"/>
<accession>A0A2S0VN33</accession>
<dbReference type="InterPro" id="IPR008000">
    <property type="entry name" value="Rham/fucose_mutarotase"/>
</dbReference>
<dbReference type="EMBL" id="CP026604">
    <property type="protein sequence ID" value="AWB65579.1"/>
    <property type="molecule type" value="Genomic_DNA"/>
</dbReference>